<organism evidence="3 5">
    <name type="scientific">Kingdonia uniflora</name>
    <dbReference type="NCBI Taxonomy" id="39325"/>
    <lineage>
        <taxon>Eukaryota</taxon>
        <taxon>Viridiplantae</taxon>
        <taxon>Streptophyta</taxon>
        <taxon>Embryophyta</taxon>
        <taxon>Tracheophyta</taxon>
        <taxon>Spermatophyta</taxon>
        <taxon>Magnoliopsida</taxon>
        <taxon>Ranunculales</taxon>
        <taxon>Circaeasteraceae</taxon>
        <taxon>Kingdonia</taxon>
    </lineage>
</organism>
<dbReference type="AlphaFoldDB" id="A0A7J7KY52"/>
<dbReference type="InterPro" id="IPR027417">
    <property type="entry name" value="P-loop_NTPase"/>
</dbReference>
<dbReference type="GO" id="GO:0043531">
    <property type="term" value="F:ADP binding"/>
    <property type="evidence" value="ECO:0007669"/>
    <property type="project" value="InterPro"/>
</dbReference>
<dbReference type="OrthoDB" id="626167at2759"/>
<comment type="caution">
    <text evidence="3">The sequence shown here is derived from an EMBL/GenBank/DDBJ whole genome shotgun (WGS) entry which is preliminary data.</text>
</comment>
<dbReference type="EMBL" id="JACGCM010002017">
    <property type="protein sequence ID" value="KAF6145965.1"/>
    <property type="molecule type" value="Genomic_DNA"/>
</dbReference>
<dbReference type="Gene3D" id="3.40.50.300">
    <property type="entry name" value="P-loop containing nucleotide triphosphate hydrolases"/>
    <property type="match status" value="1"/>
</dbReference>
<accession>A0A7J7KY52</accession>
<dbReference type="Gene3D" id="3.40.50.10140">
    <property type="entry name" value="Toll/interleukin-1 receptor homology (TIR) domain"/>
    <property type="match status" value="1"/>
</dbReference>
<gene>
    <name evidence="3" type="ORF">GIB67_003786</name>
    <name evidence="4" type="ORF">GIB67_033324</name>
</gene>
<dbReference type="InterPro" id="IPR035897">
    <property type="entry name" value="Toll_tir_struct_dom_sf"/>
</dbReference>
<proteinExistence type="predicted"/>
<evidence type="ECO:0000313" key="3">
    <source>
        <dbReference type="EMBL" id="KAF6135299.1"/>
    </source>
</evidence>
<dbReference type="InterPro" id="IPR000157">
    <property type="entry name" value="TIR_dom"/>
</dbReference>
<evidence type="ECO:0000313" key="4">
    <source>
        <dbReference type="EMBL" id="KAF6145965.1"/>
    </source>
</evidence>
<dbReference type="PANTHER" id="PTHR32472">
    <property type="entry name" value="DNA REPAIR PROTEIN RADA"/>
    <property type="match status" value="1"/>
</dbReference>
<dbReference type="SUPFAM" id="SSF52540">
    <property type="entry name" value="P-loop containing nucleoside triphosphate hydrolases"/>
    <property type="match status" value="1"/>
</dbReference>
<evidence type="ECO:0000313" key="5">
    <source>
        <dbReference type="Proteomes" id="UP000541444"/>
    </source>
</evidence>
<feature type="compositionally biased region" description="Polar residues" evidence="1">
    <location>
        <begin position="102"/>
        <end position="114"/>
    </location>
</feature>
<dbReference type="Pfam" id="PF00931">
    <property type="entry name" value="NB-ARC"/>
    <property type="match status" value="1"/>
</dbReference>
<dbReference type="Proteomes" id="UP000541444">
    <property type="component" value="Unassembled WGS sequence"/>
</dbReference>
<dbReference type="PANTHER" id="PTHR32472:SF12">
    <property type="entry name" value="P-LOOP CONTAINING NUCLEOSIDE TRIPHOSPHATE HYDROLASES SUPERFAMILY PROTEIN"/>
    <property type="match status" value="1"/>
</dbReference>
<feature type="region of interest" description="Disordered" evidence="1">
    <location>
        <begin position="82"/>
        <end position="120"/>
    </location>
</feature>
<evidence type="ECO:0000256" key="1">
    <source>
        <dbReference type="SAM" id="MobiDB-lite"/>
    </source>
</evidence>
<evidence type="ECO:0000259" key="2">
    <source>
        <dbReference type="PROSITE" id="PS50104"/>
    </source>
</evidence>
<feature type="domain" description="TIR" evidence="2">
    <location>
        <begin position="163"/>
        <end position="315"/>
    </location>
</feature>
<dbReference type="FunFam" id="3.40.50.300:FF:000908">
    <property type="entry name" value="p-loop containing nucleoside triphosphate hydrolase superfamily protein"/>
    <property type="match status" value="1"/>
</dbReference>
<sequence length="972" mass="108311">MDATSENDFLAGDGPSKSLTIKIATSNIQSGNKSAPISHTDLVSSSCIKSSIESSSPYNSPSLFSPSSSAFVSALQSPYISPRLPTPSENSTATPSPPVSYCGSQSDDIPSTSYTPPPESQKLKYVTCVPVSDPAPPRISFSFPVPRISFAKASVSPSNAKLRSCDVYIGYHGQNSNLVRFCKWFKSELELQGIACFVADRAKYSDTQSHEIADRIICSATFGVVVVTISSFLNALSVEEVLFFTQKKNLIPILFDTDPTEISGLLSPNSDDKEWKEAYEGLIKSHEFKLEANEGNWRNCVSRAAGILRAKLGRTSVATTADIQVLEELPFPRNKAFVGREKELMEIETAFFGCGDCLGHDYSKPIARGGSDGISEGFADEESDMVRTRGGRYISLEMRKSKEPTLEAWIEPMMGRSPSKRAKHKKSRGGNNNKSFNSVVVCVNGLSGIGKTELALEFAYRYSQRYKMVLWVGGEARYFRQNILNLSINLGLDVSAEVEKERGRIRSFEEQEFDAFQRVKRELFREMPYLLIIDNLETEKEWWEGKDLHDLIPRNIGASHVIITSRLSKVMNFEPLQLSQLHLSDAMVLIKGKRKEYPSEELEFLRRFDEILGRSSFGLSIIGSLLTELAISPSALFEAVNRVSLCDESPRSLLSVVDEQFCKNNAFLMKTLSFCYAILNQISERGNLLSSRMLLSGAWFSPAPISASLLAAASKRIPFTRNRFKEWTNCIKLALCCYHSSQHRKNEVDSALLLVKLGLAKRTNGQPGCWIQLHPITQLFAKREGGLAAAKVAVQAVGKIGNPMVNSDHLWASAFLVFGFKSEPPLVQLKAHDMVLFIKRTALPLAIRAFTTFSRCNSALELLKVCTNVLEEVEKSFVSQIQDWNHGSFCWRPKLQSSQRVDEYVWQDVTLLKAKLLETRAKLLLRGAHFDSGEELCRTCISIRTVMLGHNHAQTLAAQETLAKLVRFRTKM</sequence>
<dbReference type="EMBL" id="JACGCM010002797">
    <property type="protein sequence ID" value="KAF6135299.1"/>
    <property type="molecule type" value="Genomic_DNA"/>
</dbReference>
<dbReference type="InterPro" id="IPR002182">
    <property type="entry name" value="NB-ARC"/>
</dbReference>
<protein>
    <recommendedName>
        <fullName evidence="2">TIR domain-containing protein</fullName>
    </recommendedName>
</protein>
<dbReference type="GO" id="GO:0000725">
    <property type="term" value="P:recombinational repair"/>
    <property type="evidence" value="ECO:0007669"/>
    <property type="project" value="TreeGrafter"/>
</dbReference>
<dbReference type="GO" id="GO:0007165">
    <property type="term" value="P:signal transduction"/>
    <property type="evidence" value="ECO:0007669"/>
    <property type="project" value="InterPro"/>
</dbReference>
<dbReference type="PROSITE" id="PS50104">
    <property type="entry name" value="TIR"/>
    <property type="match status" value="1"/>
</dbReference>
<dbReference type="Pfam" id="PF25895">
    <property type="entry name" value="WHD_plant_disease"/>
    <property type="match status" value="1"/>
</dbReference>
<dbReference type="InterPro" id="IPR058874">
    <property type="entry name" value="WHD_plant"/>
</dbReference>
<reference evidence="3 5" key="1">
    <citation type="journal article" date="2020" name="IScience">
        <title>Genome Sequencing of the Endangered Kingdonia uniflora (Circaeasteraceae, Ranunculales) Reveals Potential Mechanisms of Evolutionary Specialization.</title>
        <authorList>
            <person name="Sun Y."/>
            <person name="Deng T."/>
            <person name="Zhang A."/>
            <person name="Moore M.J."/>
            <person name="Landis J.B."/>
            <person name="Lin N."/>
            <person name="Zhang H."/>
            <person name="Zhang X."/>
            <person name="Huang J."/>
            <person name="Zhang X."/>
            <person name="Sun H."/>
            <person name="Wang H."/>
        </authorList>
    </citation>
    <scope>NUCLEOTIDE SEQUENCE [LARGE SCALE GENOMIC DNA]</scope>
    <source>
        <strain evidence="3">TB1705</strain>
        <tissue evidence="3">Leaf</tissue>
    </source>
</reference>
<keyword evidence="5" id="KW-1185">Reference proteome</keyword>
<name>A0A7J7KY52_9MAGN</name>
<dbReference type="SUPFAM" id="SSF52200">
    <property type="entry name" value="Toll/Interleukin receptor TIR domain"/>
    <property type="match status" value="1"/>
</dbReference>